<feature type="transmembrane region" description="Helical" evidence="1">
    <location>
        <begin position="63"/>
        <end position="85"/>
    </location>
</feature>
<keyword evidence="1" id="KW-0472">Membrane</keyword>
<dbReference type="EMBL" id="CAJQZC010000016">
    <property type="protein sequence ID" value="CAG4926139.1"/>
    <property type="molecule type" value="Genomic_DNA"/>
</dbReference>
<comment type="caution">
    <text evidence="2">The sequence shown here is derived from an EMBL/GenBank/DDBJ whole genome shotgun (WGS) entry which is preliminary data.</text>
</comment>
<reference evidence="2" key="1">
    <citation type="submission" date="2021-04" db="EMBL/GenBank/DDBJ databases">
        <authorList>
            <person name="Vanwijnsberghe S."/>
        </authorList>
    </citation>
    <scope>NUCLEOTIDE SEQUENCE</scope>
    <source>
        <strain evidence="2">LMG 31841</strain>
    </source>
</reference>
<evidence type="ECO:0000313" key="3">
    <source>
        <dbReference type="Proteomes" id="UP000789704"/>
    </source>
</evidence>
<evidence type="ECO:0000256" key="1">
    <source>
        <dbReference type="SAM" id="Phobius"/>
    </source>
</evidence>
<dbReference type="AlphaFoldDB" id="A0A9N8S2Y0"/>
<dbReference type="Proteomes" id="UP000789704">
    <property type="component" value="Unassembled WGS sequence"/>
</dbReference>
<gene>
    <name evidence="2" type="ORF">LMG31841_05557</name>
</gene>
<sequence>MAIFWTLNNIPELRDLPARERRKVWRRAYHRTFNHWQTSVGLLACALRGGLGNRFGAVVEHQFFGAMIGGGLGGFGFSQVVIYIARLHYRDVLLSVVK</sequence>
<keyword evidence="1" id="KW-0812">Transmembrane</keyword>
<accession>A0A9N8S2Y0</accession>
<protein>
    <submittedName>
        <fullName evidence="2">Uncharacterized protein</fullName>
    </submittedName>
</protein>
<proteinExistence type="predicted"/>
<keyword evidence="1" id="KW-1133">Transmembrane helix</keyword>
<keyword evidence="3" id="KW-1185">Reference proteome</keyword>
<name>A0A9N8S2Y0_9BURK</name>
<organism evidence="2 3">
    <name type="scientific">Paraburkholderia saeva</name>
    <dbReference type="NCBI Taxonomy" id="2777537"/>
    <lineage>
        <taxon>Bacteria</taxon>
        <taxon>Pseudomonadati</taxon>
        <taxon>Pseudomonadota</taxon>
        <taxon>Betaproteobacteria</taxon>
        <taxon>Burkholderiales</taxon>
        <taxon>Burkholderiaceae</taxon>
        <taxon>Paraburkholderia</taxon>
    </lineage>
</organism>
<evidence type="ECO:0000313" key="2">
    <source>
        <dbReference type="EMBL" id="CAG4926139.1"/>
    </source>
</evidence>